<feature type="region of interest" description="Disordered" evidence="2">
    <location>
        <begin position="309"/>
        <end position="382"/>
    </location>
</feature>
<feature type="compositionally biased region" description="Low complexity" evidence="2">
    <location>
        <begin position="556"/>
        <end position="567"/>
    </location>
</feature>
<keyword evidence="1" id="KW-0597">Phosphoprotein</keyword>
<evidence type="ECO:0000259" key="3">
    <source>
        <dbReference type="PROSITE" id="PS50006"/>
    </source>
</evidence>
<protein>
    <recommendedName>
        <fullName evidence="3">FHA domain-containing protein</fullName>
    </recommendedName>
</protein>
<evidence type="ECO:0000313" key="4">
    <source>
        <dbReference type="EMBL" id="MEO3943787.1"/>
    </source>
</evidence>
<sequence>MASSNLSETRYQQGDWFGVVRNGTVVLLGPDTPHALIDTVWGVLESAPEAHEVLHEVTDAFGVSLSRIPPFGIIDAKDALRVFLRGDLELLVQFESGAEQLTGRDVTTWTERRLAGATSYSLRIGGGSASDMPLNSLPVAEGVVLLSALEAAPGEPVSDDVPAIPASAVPVEVPAKDGNAGPAVPVISAAAVPVEVPAKERDAGSAVRDSVSDETMIGYTEADLGLTIAPGQLSASQPTDDRHADDQHADVQDAEDQHADVQDADDQHADDLPAAGRPGDQESHEAEQSPEGVAADGTRAASLTVAPAGETTAAAGSSQAGALPDSPGLQSPETNDDAKEAAVGAPPADGPADGPAVEDVQEASEVPVHTSTTDPLLPTLENTTNYDHLWDKTVMRNIEDAAVRVEDDSDDHDAPASQISGAPASKTPDAPGSPVQQHSAPERHGQPIELPPAVEPAVESVEQPPAATGGSGLIDSVPWLRNNPTAPDTGSVPPPLSNMPAVPAIGSVPAPGQAPSPRGVDAAPQLPGGWPAAPSPAVDEDSDHDGQTIMKSSLVADPTDAAKPASDAAKDGSEAVVANGPSVLARVCSQGHANPPTYPQCSVCGTALSGDAQQVPRPRLGRMRLSTGELIDLDQSLIIGRQPSVSRVQGGTMPKLVQVESPGGDISRSHVEVRLEGWHVMLCDLKATNGTVLIREGQAPRRLAQNEMAILLDGDIAELGDDISLRFEEIL</sequence>
<feature type="domain" description="FHA" evidence="3">
    <location>
        <begin position="637"/>
        <end position="693"/>
    </location>
</feature>
<evidence type="ECO:0000256" key="1">
    <source>
        <dbReference type="ARBA" id="ARBA00022553"/>
    </source>
</evidence>
<dbReference type="InterPro" id="IPR000253">
    <property type="entry name" value="FHA_dom"/>
</dbReference>
<feature type="compositionally biased region" description="Low complexity" evidence="2">
    <location>
        <begin position="341"/>
        <end position="357"/>
    </location>
</feature>
<dbReference type="SUPFAM" id="SSF49879">
    <property type="entry name" value="SMAD/FHA domain"/>
    <property type="match status" value="1"/>
</dbReference>
<dbReference type="PROSITE" id="PS50006">
    <property type="entry name" value="FHA_DOMAIN"/>
    <property type="match status" value="1"/>
</dbReference>
<dbReference type="CDD" id="cd00060">
    <property type="entry name" value="FHA"/>
    <property type="match status" value="1"/>
</dbReference>
<feature type="region of interest" description="Disordered" evidence="2">
    <location>
        <begin position="231"/>
        <end position="296"/>
    </location>
</feature>
<feature type="compositionally biased region" description="Basic and acidic residues" evidence="2">
    <location>
        <begin position="239"/>
        <end position="271"/>
    </location>
</feature>
<keyword evidence="5" id="KW-1185">Reference proteome</keyword>
<comment type="caution">
    <text evidence="4">The sequence shown here is derived from an EMBL/GenBank/DDBJ whole genome shotgun (WGS) entry which is preliminary data.</text>
</comment>
<feature type="region of interest" description="Disordered" evidence="2">
    <location>
        <begin position="406"/>
        <end position="545"/>
    </location>
</feature>
<name>A0ABV0GZ57_PAENI</name>
<organism evidence="4 5">
    <name type="scientific">Paenarthrobacter nicotinovorans</name>
    <name type="common">Arthrobacter nicotinovorans</name>
    <dbReference type="NCBI Taxonomy" id="29320"/>
    <lineage>
        <taxon>Bacteria</taxon>
        <taxon>Bacillati</taxon>
        <taxon>Actinomycetota</taxon>
        <taxon>Actinomycetes</taxon>
        <taxon>Micrococcales</taxon>
        <taxon>Micrococcaceae</taxon>
        <taxon>Paenarthrobacter</taxon>
    </lineage>
</organism>
<feature type="compositionally biased region" description="Low complexity" evidence="2">
    <location>
        <begin position="309"/>
        <end position="322"/>
    </location>
</feature>
<evidence type="ECO:0000256" key="2">
    <source>
        <dbReference type="SAM" id="MobiDB-lite"/>
    </source>
</evidence>
<accession>A0ABV0GZ57</accession>
<feature type="region of interest" description="Disordered" evidence="2">
    <location>
        <begin position="554"/>
        <end position="573"/>
    </location>
</feature>
<dbReference type="EMBL" id="JBBMFV010000004">
    <property type="protein sequence ID" value="MEO3943787.1"/>
    <property type="molecule type" value="Genomic_DNA"/>
</dbReference>
<proteinExistence type="predicted"/>
<dbReference type="Gene3D" id="2.60.200.20">
    <property type="match status" value="1"/>
</dbReference>
<dbReference type="RefSeq" id="WP_026541426.1">
    <property type="nucleotide sequence ID" value="NZ_JBBMFV010000004.1"/>
</dbReference>
<dbReference type="InterPro" id="IPR008984">
    <property type="entry name" value="SMAD_FHA_dom_sf"/>
</dbReference>
<feature type="compositionally biased region" description="Polar residues" evidence="2">
    <location>
        <begin position="369"/>
        <end position="382"/>
    </location>
</feature>
<reference evidence="4 5" key="1">
    <citation type="journal article" date="2024" name="Appl. Microbiol. Biotechnol.">
        <title>Biosynthetic gene clusters with biotechnological applications in novel Antarctic isolates from Actinomycetota.</title>
        <authorList>
            <person name="Bruna P."/>
            <person name="Nunez-Montero K."/>
            <person name="Contreras M.J."/>
            <person name="Leal K."/>
            <person name="Garcia M."/>
            <person name="Abanto M."/>
            <person name="Barrientos L."/>
        </authorList>
    </citation>
    <scope>NUCLEOTIDE SEQUENCE [LARGE SCALE GENOMIC DNA]</scope>
    <source>
        <strain evidence="4 5">Se16.17</strain>
    </source>
</reference>
<gene>
    <name evidence="4" type="ORF">V3C41_22210</name>
</gene>
<dbReference type="Proteomes" id="UP001448614">
    <property type="component" value="Unassembled WGS sequence"/>
</dbReference>
<evidence type="ECO:0000313" key="5">
    <source>
        <dbReference type="Proteomes" id="UP001448614"/>
    </source>
</evidence>